<name>A0A183BV91_GLOPA</name>
<accession>A0A183BV91</accession>
<reference evidence="2" key="1">
    <citation type="submission" date="2013-12" db="EMBL/GenBank/DDBJ databases">
        <authorList>
            <person name="Aslett M."/>
        </authorList>
    </citation>
    <scope>NUCLEOTIDE SEQUENCE [LARGE SCALE GENOMIC DNA]</scope>
    <source>
        <strain evidence="2">Lindley</strain>
    </source>
</reference>
<sequence length="570" mass="65499">MANNLNPNHRRGMAFDVLNLSLDEYDDWGMPLNTDKVSNDDNWGLPLNSNKMSNNDDWGMPLNTDKVSNDDNWGLPLNSNKMSKDNTWGLPSNSNKMSKDNTWGLANDDDWGLPLNSNRMSNKAQPTRQLQQEWSLPAGTSFSLFVEQQQKIIEQYNARNRVVQPHSMESDARHTNPRPRTSFTSGSTAAAVDVARHCPCPPSPPRPTTHLSTYEEIDTFAEMRRRAEECDLIDLSDPPVTNGGHDDKNDENERSESPSNELQCPNSGDLWELPSAGWTIRPMLPSASSVPSTFRPDKLPRRAIVYDYTTQPIGVIEHKRFFLPPAQADARVLLSYPFLRPLLLDGVGLVKAYRGCCTENSELPDRSHPYELHFPLMPIVRCLFYWISRGHRTVLCFSQQFSPMGDEIFQATDEDKRKLKLLEENGMADFFKHDNSKEWFDQKGEELHGCLVTTVPHYQKGMPHDLRYFLADNDRRWNHCCDRLLQPFYDHKGNSVFFSLYNSKNQCVDSVVLMDDVSSKEQFEEVDRNQLAFMEQVLQLKILFDLLPKGARFREKNLMVEVFTRLKPFL</sequence>
<dbReference type="WBParaSite" id="GPLIN_000452900">
    <property type="protein sequence ID" value="GPLIN_000452900"/>
    <property type="gene ID" value="GPLIN_000452900"/>
</dbReference>
<proteinExistence type="predicted"/>
<feature type="compositionally biased region" description="Polar residues" evidence="1">
    <location>
        <begin position="178"/>
        <end position="188"/>
    </location>
</feature>
<evidence type="ECO:0000313" key="2">
    <source>
        <dbReference type="Proteomes" id="UP000050741"/>
    </source>
</evidence>
<feature type="compositionally biased region" description="Polar residues" evidence="1">
    <location>
        <begin position="257"/>
        <end position="266"/>
    </location>
</feature>
<dbReference type="AlphaFoldDB" id="A0A183BV91"/>
<feature type="compositionally biased region" description="Basic and acidic residues" evidence="1">
    <location>
        <begin position="244"/>
        <end position="256"/>
    </location>
</feature>
<keyword evidence="2" id="KW-1185">Reference proteome</keyword>
<feature type="region of interest" description="Disordered" evidence="1">
    <location>
        <begin position="164"/>
        <end position="190"/>
    </location>
</feature>
<feature type="region of interest" description="Disordered" evidence="1">
    <location>
        <begin position="77"/>
        <end position="96"/>
    </location>
</feature>
<reference evidence="2" key="2">
    <citation type="submission" date="2014-05" db="EMBL/GenBank/DDBJ databases">
        <title>The genome and life-stage specific transcriptomes of Globodera pallida elucidate key aspects of plant parasitism by a cyst nematode.</title>
        <authorList>
            <person name="Cotton J.A."/>
            <person name="Lilley C.J."/>
            <person name="Jones L.M."/>
            <person name="Kikuchi T."/>
            <person name="Reid A.J."/>
            <person name="Thorpe P."/>
            <person name="Tsai I.J."/>
            <person name="Beasley H."/>
            <person name="Blok V."/>
            <person name="Cock P.J.A."/>
            <person name="Van den Akker S.E."/>
            <person name="Holroyd N."/>
            <person name="Hunt M."/>
            <person name="Mantelin S."/>
            <person name="Naghra H."/>
            <person name="Pain A."/>
            <person name="Palomares-Rius J.E."/>
            <person name="Zarowiecki M."/>
            <person name="Berriman M."/>
            <person name="Jones J.T."/>
            <person name="Urwin P.E."/>
        </authorList>
    </citation>
    <scope>NUCLEOTIDE SEQUENCE [LARGE SCALE GENOMIC DNA]</scope>
    <source>
        <strain evidence="2">Lindley</strain>
    </source>
</reference>
<protein>
    <submittedName>
        <fullName evidence="3">DUF3591 domain-containing protein</fullName>
    </submittedName>
</protein>
<reference evidence="3" key="3">
    <citation type="submission" date="2016-06" db="UniProtKB">
        <authorList>
            <consortium name="WormBaseParasite"/>
        </authorList>
    </citation>
    <scope>IDENTIFICATION</scope>
</reference>
<organism evidence="2 3">
    <name type="scientific">Globodera pallida</name>
    <name type="common">Potato cyst nematode worm</name>
    <name type="synonym">Heterodera pallida</name>
    <dbReference type="NCBI Taxonomy" id="36090"/>
    <lineage>
        <taxon>Eukaryota</taxon>
        <taxon>Metazoa</taxon>
        <taxon>Ecdysozoa</taxon>
        <taxon>Nematoda</taxon>
        <taxon>Chromadorea</taxon>
        <taxon>Rhabditida</taxon>
        <taxon>Tylenchina</taxon>
        <taxon>Tylenchomorpha</taxon>
        <taxon>Tylenchoidea</taxon>
        <taxon>Heteroderidae</taxon>
        <taxon>Heteroderinae</taxon>
        <taxon>Globodera</taxon>
    </lineage>
</organism>
<dbReference type="Proteomes" id="UP000050741">
    <property type="component" value="Unassembled WGS sequence"/>
</dbReference>
<evidence type="ECO:0000313" key="3">
    <source>
        <dbReference type="WBParaSite" id="GPLIN_000452900"/>
    </source>
</evidence>
<evidence type="ECO:0000256" key="1">
    <source>
        <dbReference type="SAM" id="MobiDB-lite"/>
    </source>
</evidence>
<feature type="region of interest" description="Disordered" evidence="1">
    <location>
        <begin position="231"/>
        <end position="269"/>
    </location>
</feature>